<protein>
    <submittedName>
        <fullName evidence="1">Uncharacterized protein</fullName>
    </submittedName>
</protein>
<dbReference type="Proteomes" id="UP000244902">
    <property type="component" value="Chromosome"/>
</dbReference>
<evidence type="ECO:0000313" key="2">
    <source>
        <dbReference type="Proteomes" id="UP000244902"/>
    </source>
</evidence>
<gene>
    <name evidence="1" type="ORF">CEW87_07810</name>
</gene>
<proteinExistence type="predicted"/>
<dbReference type="EMBL" id="CP022188">
    <property type="protein sequence ID" value="AWI79277.1"/>
    <property type="molecule type" value="Genomic_DNA"/>
</dbReference>
<dbReference type="RefSeq" id="WP_108972173.1">
    <property type="nucleotide sequence ID" value="NZ_CP022188.1"/>
</dbReference>
<name>A0A2U8GZY1_9RHOO</name>
<reference evidence="1 2" key="1">
    <citation type="submission" date="2017-06" db="EMBL/GenBank/DDBJ databases">
        <title>Azoarcus sp. TSNA42 complete genome sequence.</title>
        <authorList>
            <person name="Woo J.-H."/>
            <person name="Kim H.-S."/>
        </authorList>
    </citation>
    <scope>NUCLEOTIDE SEQUENCE [LARGE SCALE GENOMIC DNA]</scope>
    <source>
        <strain evidence="1 2">TSNA42</strain>
    </source>
</reference>
<dbReference type="AlphaFoldDB" id="A0A2U8GZY1"/>
<organism evidence="1 2">
    <name type="scientific">Parazoarcus communis</name>
    <dbReference type="NCBI Taxonomy" id="41977"/>
    <lineage>
        <taxon>Bacteria</taxon>
        <taxon>Pseudomonadati</taxon>
        <taxon>Pseudomonadota</taxon>
        <taxon>Betaproteobacteria</taxon>
        <taxon>Rhodocyclales</taxon>
        <taxon>Zoogloeaceae</taxon>
        <taxon>Parazoarcus</taxon>
    </lineage>
</organism>
<sequence>MLYWRSAALINSGYRNVYPGAASVYRRRRCGAADGTTEFQDQKGQQDQRGQSRLIDALAAVHLIAPASGAAENSFDYMDLTNTELVLMGFYIV</sequence>
<evidence type="ECO:0000313" key="1">
    <source>
        <dbReference type="EMBL" id="AWI79277.1"/>
    </source>
</evidence>
<accession>A0A2U8GZY1</accession>